<sequence>MKWIGALLLLCATTWGGFEFARRLNERPKQIRQLKNALQVLEAEILYGQSPVIEACEKVAKQVPAPLAWFFEEFSASLKQSSSSLYDVWEDRLDRYWSISALGEGEKEIMKQFGQTLGQHDFAGQQKHIRLALSHLERELQEAQEQQQRYSKMVKSLGFLSGLLIILLFI</sequence>
<dbReference type="eggNOG" id="ENOG5032S0Q">
    <property type="taxonomic scope" value="Bacteria"/>
</dbReference>
<gene>
    <name evidence="2" type="ORF">N782_08445</name>
</gene>
<organism evidence="2 3">
    <name type="scientific">Pontibacillus yanchengensis Y32</name>
    <dbReference type="NCBI Taxonomy" id="1385514"/>
    <lineage>
        <taxon>Bacteria</taxon>
        <taxon>Bacillati</taxon>
        <taxon>Bacillota</taxon>
        <taxon>Bacilli</taxon>
        <taxon>Bacillales</taxon>
        <taxon>Bacillaceae</taxon>
        <taxon>Pontibacillus</taxon>
    </lineage>
</organism>
<proteinExistence type="predicted"/>
<dbReference type="RefSeq" id="WP_036818667.1">
    <property type="nucleotide sequence ID" value="NZ_AVBF01000020.1"/>
</dbReference>
<dbReference type="NCBIfam" id="TIGR02833">
    <property type="entry name" value="spore_III_AB"/>
    <property type="match status" value="1"/>
</dbReference>
<dbReference type="Pfam" id="PF09548">
    <property type="entry name" value="Spore_III_AB"/>
    <property type="match status" value="1"/>
</dbReference>
<dbReference type="STRING" id="1385514.N782_08445"/>
<reference evidence="2 3" key="1">
    <citation type="journal article" date="2015" name="Stand. Genomic Sci.">
        <title>High quality draft genome sequence of the moderately halophilic bacterium Pontibacillus yanchengensis Y32(T) and comparison among Pontibacillus genomes.</title>
        <authorList>
            <person name="Huang J."/>
            <person name="Qiao Z.X."/>
            <person name="Tang J.W."/>
            <person name="Wang G."/>
        </authorList>
    </citation>
    <scope>NUCLEOTIDE SEQUENCE [LARGE SCALE GENOMIC DNA]</scope>
    <source>
        <strain evidence="2 3">Y32</strain>
    </source>
</reference>
<dbReference type="OrthoDB" id="1957909at2"/>
<dbReference type="PIRSF" id="PIRSF021435">
    <property type="entry name" value="SpoIIIAB"/>
    <property type="match status" value="1"/>
</dbReference>
<name>A0A0A2TUI0_9BACI</name>
<dbReference type="EMBL" id="AVBF01000020">
    <property type="protein sequence ID" value="KGP72930.1"/>
    <property type="molecule type" value="Genomic_DNA"/>
</dbReference>
<feature type="coiled-coil region" evidence="1">
    <location>
        <begin position="126"/>
        <end position="156"/>
    </location>
</feature>
<evidence type="ECO:0000313" key="3">
    <source>
        <dbReference type="Proteomes" id="UP000030147"/>
    </source>
</evidence>
<dbReference type="InterPro" id="IPR014198">
    <property type="entry name" value="Spore_III_AB"/>
</dbReference>
<evidence type="ECO:0000313" key="2">
    <source>
        <dbReference type="EMBL" id="KGP72930.1"/>
    </source>
</evidence>
<comment type="caution">
    <text evidence="2">The sequence shown here is derived from an EMBL/GenBank/DDBJ whole genome shotgun (WGS) entry which is preliminary data.</text>
</comment>
<keyword evidence="1" id="KW-0175">Coiled coil</keyword>
<evidence type="ECO:0000256" key="1">
    <source>
        <dbReference type="SAM" id="Coils"/>
    </source>
</evidence>
<dbReference type="AlphaFoldDB" id="A0A0A2TUI0"/>
<keyword evidence="3" id="KW-1185">Reference proteome</keyword>
<protein>
    <submittedName>
        <fullName evidence="2">Stage III sporulation protein SpoAB</fullName>
    </submittedName>
</protein>
<dbReference type="Proteomes" id="UP000030147">
    <property type="component" value="Unassembled WGS sequence"/>
</dbReference>
<accession>A0A0A2TUI0</accession>